<protein>
    <submittedName>
        <fullName evidence="2">Phosphoesterase</fullName>
    </submittedName>
</protein>
<dbReference type="InterPro" id="IPR004843">
    <property type="entry name" value="Calcineurin-like_PHP"/>
</dbReference>
<dbReference type="Gene3D" id="3.60.21.10">
    <property type="match status" value="1"/>
</dbReference>
<dbReference type="PANTHER" id="PTHR16509">
    <property type="match status" value="1"/>
</dbReference>
<feature type="domain" description="Calcineurin-like phosphoesterase" evidence="1">
    <location>
        <begin position="28"/>
        <end position="244"/>
    </location>
</feature>
<dbReference type="AlphaFoldDB" id="A0A5C4SRJ1"/>
<accession>A0A5C4SRJ1</accession>
<evidence type="ECO:0000313" key="2">
    <source>
        <dbReference type="EMBL" id="TNJ46197.1"/>
    </source>
</evidence>
<reference evidence="2 3" key="1">
    <citation type="submission" date="2019-05" db="EMBL/GenBank/DDBJ databases">
        <title>Tamlana fucoidanivorans sp. nov., isolated from the surface of algae collected from Fujian province in China.</title>
        <authorList>
            <person name="Li J."/>
        </authorList>
    </citation>
    <scope>NUCLEOTIDE SEQUENCE [LARGE SCALE GENOMIC DNA]</scope>
    <source>
        <strain evidence="2 3">CW2-9</strain>
    </source>
</reference>
<evidence type="ECO:0000313" key="3">
    <source>
        <dbReference type="Proteomes" id="UP000308713"/>
    </source>
</evidence>
<name>A0A5C4SRJ1_9FLAO</name>
<proteinExistence type="predicted"/>
<dbReference type="PANTHER" id="PTHR16509:SF1">
    <property type="entry name" value="MANGANESE-DEPENDENT ADP-RIBOSE_CDP-ALCOHOL DIPHOSPHATASE"/>
    <property type="match status" value="1"/>
</dbReference>
<dbReference type="GO" id="GO:0016787">
    <property type="term" value="F:hydrolase activity"/>
    <property type="evidence" value="ECO:0007669"/>
    <property type="project" value="InterPro"/>
</dbReference>
<dbReference type="Pfam" id="PF00149">
    <property type="entry name" value="Metallophos"/>
    <property type="match status" value="1"/>
</dbReference>
<dbReference type="PROSITE" id="PS51257">
    <property type="entry name" value="PROKAR_LIPOPROTEIN"/>
    <property type="match status" value="1"/>
</dbReference>
<dbReference type="InterPro" id="IPR029052">
    <property type="entry name" value="Metallo-depent_PP-like"/>
</dbReference>
<comment type="caution">
    <text evidence="2">The sequence shown here is derived from an EMBL/GenBank/DDBJ whole genome shotgun (WGS) entry which is preliminary data.</text>
</comment>
<evidence type="ECO:0000259" key="1">
    <source>
        <dbReference type="Pfam" id="PF00149"/>
    </source>
</evidence>
<organism evidence="2 3">
    <name type="scientific">Allotamlana fucoidanivorans</name>
    <dbReference type="NCBI Taxonomy" id="2583814"/>
    <lineage>
        <taxon>Bacteria</taxon>
        <taxon>Pseudomonadati</taxon>
        <taxon>Bacteroidota</taxon>
        <taxon>Flavobacteriia</taxon>
        <taxon>Flavobacteriales</taxon>
        <taxon>Flavobacteriaceae</taxon>
        <taxon>Allotamlana</taxon>
    </lineage>
</organism>
<sequence length="296" mass="34132">MKKALLIIGLLVFACKTSTDKSDGSFEIGVIADCQYCACETQAPRFYKAAKQKLQVAVDFLNTKDLEYTIHLGDFIDRGFASFDTVLPIWNALKSEKRHVLGNHDFSVADSLKRFVPNKMGLKTRYYSFKKFNWRFIVLDGNELSFYGAEPHKIKQTDSLFNQLKSDNLPNVAVWNGGLSHEQLQWIKSELDKAIVNDEHVGIYCHFPAIRERDLHNLWNFKEFQKLIQPYENVKFYFNGHNHAGDYAVKDGVHYLTFKGMLDTQDSTAFSVVQFTKDSIFIKGFGRETSRRLKIK</sequence>
<dbReference type="SUPFAM" id="SSF56300">
    <property type="entry name" value="Metallo-dependent phosphatases"/>
    <property type="match status" value="1"/>
</dbReference>
<dbReference type="Proteomes" id="UP000308713">
    <property type="component" value="Unassembled WGS sequence"/>
</dbReference>
<dbReference type="OrthoDB" id="9791866at2"/>
<gene>
    <name evidence="2" type="ORF">FGF67_04165</name>
</gene>
<keyword evidence="3" id="KW-1185">Reference proteome</keyword>
<dbReference type="RefSeq" id="WP_139695211.1">
    <property type="nucleotide sequence ID" value="NZ_CP074074.1"/>
</dbReference>
<dbReference type="EMBL" id="VDCS01000003">
    <property type="protein sequence ID" value="TNJ46197.1"/>
    <property type="molecule type" value="Genomic_DNA"/>
</dbReference>